<dbReference type="Proteomes" id="UP000462931">
    <property type="component" value="Unassembled WGS sequence"/>
</dbReference>
<comment type="caution">
    <text evidence="2">The sequence shown here is derived from an EMBL/GenBank/DDBJ whole genome shotgun (WGS) entry which is preliminary data.</text>
</comment>
<evidence type="ECO:0000256" key="1">
    <source>
        <dbReference type="SAM" id="Phobius"/>
    </source>
</evidence>
<accession>A0A7K0FRU2</accession>
<sequence length="209" mass="24311">MTRDYKILRIIPLTIFGTWFTYKLYQTSQDDFFLDGIILIVIAFIGLLIFIWTIRKDRKEFKTTQKLTSYLPSFIGLLFILTNIGLFYYQDSKTNAPTLISGFYDGGFNGFSVDFKTDGNYVMANGSGLGQSYFYGTYKLKDSIITIDKSNIDNCIKTNKLVIRTESYYQKDSIDLIKSKANYITQIDDKGNEIDREFRFRVTEDNRNK</sequence>
<evidence type="ECO:0000313" key="3">
    <source>
        <dbReference type="Proteomes" id="UP000462931"/>
    </source>
</evidence>
<feature type="transmembrane region" description="Helical" evidence="1">
    <location>
        <begin position="37"/>
        <end position="55"/>
    </location>
</feature>
<keyword evidence="1" id="KW-0472">Membrane</keyword>
<dbReference type="RefSeq" id="WP_154288544.1">
    <property type="nucleotide sequence ID" value="NZ_WKJI01000004.1"/>
</dbReference>
<reference evidence="2 3" key="1">
    <citation type="submission" date="2019-11" db="EMBL/GenBank/DDBJ databases">
        <authorList>
            <person name="Cheng Q."/>
            <person name="Yang Z."/>
        </authorList>
    </citation>
    <scope>NUCLEOTIDE SEQUENCE [LARGE SCALE GENOMIC DNA]</scope>
    <source>
        <strain evidence="2 3">HX-22-1</strain>
    </source>
</reference>
<evidence type="ECO:0000313" key="2">
    <source>
        <dbReference type="EMBL" id="MRX48472.1"/>
    </source>
</evidence>
<feature type="transmembrane region" description="Helical" evidence="1">
    <location>
        <begin position="7"/>
        <end position="25"/>
    </location>
</feature>
<keyword evidence="1" id="KW-1133">Transmembrane helix</keyword>
<protein>
    <submittedName>
        <fullName evidence="2">Uncharacterized protein</fullName>
    </submittedName>
</protein>
<keyword evidence="1" id="KW-0812">Transmembrane</keyword>
<dbReference type="AlphaFoldDB" id="A0A7K0FRU2"/>
<gene>
    <name evidence="2" type="ORF">GJJ64_14850</name>
</gene>
<keyword evidence="3" id="KW-1185">Reference proteome</keyword>
<organism evidence="2 3">
    <name type="scientific">Pedobacter puniceum</name>
    <dbReference type="NCBI Taxonomy" id="2666136"/>
    <lineage>
        <taxon>Bacteria</taxon>
        <taxon>Pseudomonadati</taxon>
        <taxon>Bacteroidota</taxon>
        <taxon>Sphingobacteriia</taxon>
        <taxon>Sphingobacteriales</taxon>
        <taxon>Sphingobacteriaceae</taxon>
        <taxon>Pedobacter</taxon>
    </lineage>
</organism>
<feature type="transmembrane region" description="Helical" evidence="1">
    <location>
        <begin position="67"/>
        <end position="89"/>
    </location>
</feature>
<name>A0A7K0FRU2_9SPHI</name>
<proteinExistence type="predicted"/>
<dbReference type="EMBL" id="WKJI01000004">
    <property type="protein sequence ID" value="MRX48472.1"/>
    <property type="molecule type" value="Genomic_DNA"/>
</dbReference>